<sequence>MRRRPWSLALALAALPLALAAPPAHAAPPPPPAPPPAAVTEHRAGFDPLLPSSDPLELREAHRPLAVGYTYSGQRRTLDDYLVRTGTQGFVVLDGADVVFERYVAAGRDSLFQSWSMAKSFTSAAVGIALGEGHIDSIDDPVTRYVPELAGSGYDGVSLRDLLRMSSGIEWDETADVPPVHVAASLGYPLTAMAKRQKRGWEPGTRFEYTSMNSFVLAWAVAEATGVPYHDYVQRKIWGPAGMASKAYLGNDSNGNSMGYCCYYATGRDFARFGLLYLNGGKAGDRQVVPASWVAQSTSPSAPFKPGYGFQWWLGEDGDFSASGLGGQLIWVSPRYGVVIVKSTLFTLVGGEETDAAFEAVAAEVARTRTLRTARAG</sequence>
<comment type="caution">
    <text evidence="5">The sequence shown here is derived from an EMBL/GenBank/DDBJ whole genome shotgun (WGS) entry which is preliminary data.</text>
</comment>
<evidence type="ECO:0000313" key="7">
    <source>
        <dbReference type="Proteomes" id="UP001501427"/>
    </source>
</evidence>
<feature type="region of interest" description="Disordered" evidence="1">
    <location>
        <begin position="23"/>
        <end position="46"/>
    </location>
</feature>
<dbReference type="PANTHER" id="PTHR43283:SF14">
    <property type="entry name" value="BLL8153 PROTEIN"/>
    <property type="match status" value="1"/>
</dbReference>
<proteinExistence type="predicted"/>
<feature type="domain" description="Beta-lactamase-related" evidence="3">
    <location>
        <begin position="90"/>
        <end position="342"/>
    </location>
</feature>
<dbReference type="InterPro" id="IPR050789">
    <property type="entry name" value="Diverse_Enzym_Activities"/>
</dbReference>
<dbReference type="PANTHER" id="PTHR43283">
    <property type="entry name" value="BETA-LACTAMASE-RELATED"/>
    <property type="match status" value="1"/>
</dbReference>
<evidence type="ECO:0000256" key="1">
    <source>
        <dbReference type="SAM" id="MobiDB-lite"/>
    </source>
</evidence>
<dbReference type="GO" id="GO:0016787">
    <property type="term" value="F:hydrolase activity"/>
    <property type="evidence" value="ECO:0007669"/>
    <property type="project" value="UniProtKB-KW"/>
</dbReference>
<accession>A0A7W7MYS2</accession>
<feature type="chain" id="PRO_5031037048" evidence="2">
    <location>
        <begin position="27"/>
        <end position="377"/>
    </location>
</feature>
<evidence type="ECO:0000313" key="5">
    <source>
        <dbReference type="EMBL" id="MBB4775147.1"/>
    </source>
</evidence>
<reference evidence="4 7" key="1">
    <citation type="journal article" date="2019" name="Int. J. Syst. Evol. Microbiol.">
        <title>The Global Catalogue of Microorganisms (GCM) 10K type strain sequencing project: providing services to taxonomists for standard genome sequencing and annotation.</title>
        <authorList>
            <consortium name="The Broad Institute Genomics Platform"/>
            <consortium name="The Broad Institute Genome Sequencing Center for Infectious Disease"/>
            <person name="Wu L."/>
            <person name="Ma J."/>
        </authorList>
    </citation>
    <scope>NUCLEOTIDE SEQUENCE [LARGE SCALE GENOMIC DNA]</scope>
    <source>
        <strain evidence="4 7">JCM 10667</strain>
    </source>
</reference>
<evidence type="ECO:0000259" key="3">
    <source>
        <dbReference type="Pfam" id="PF00144"/>
    </source>
</evidence>
<dbReference type="Gene3D" id="3.40.710.10">
    <property type="entry name" value="DD-peptidase/beta-lactamase superfamily"/>
    <property type="match status" value="1"/>
</dbReference>
<feature type="compositionally biased region" description="Pro residues" evidence="1">
    <location>
        <begin position="25"/>
        <end position="37"/>
    </location>
</feature>
<evidence type="ECO:0000256" key="2">
    <source>
        <dbReference type="SAM" id="SignalP"/>
    </source>
</evidence>
<gene>
    <name evidence="5" type="ORF">F4557_003565</name>
    <name evidence="4" type="ORF">GCM10009546_18310</name>
</gene>
<dbReference type="SUPFAM" id="SSF56601">
    <property type="entry name" value="beta-lactamase/transpeptidase-like"/>
    <property type="match status" value="1"/>
</dbReference>
<evidence type="ECO:0000313" key="4">
    <source>
        <dbReference type="EMBL" id="GAA0556571.1"/>
    </source>
</evidence>
<dbReference type="InterPro" id="IPR001466">
    <property type="entry name" value="Beta-lactam-related"/>
</dbReference>
<dbReference type="EMBL" id="JACHMV010000001">
    <property type="protein sequence ID" value="MBB4775147.1"/>
    <property type="molecule type" value="Genomic_DNA"/>
</dbReference>
<evidence type="ECO:0000313" key="6">
    <source>
        <dbReference type="Proteomes" id="UP000549343"/>
    </source>
</evidence>
<feature type="signal peptide" evidence="2">
    <location>
        <begin position="1"/>
        <end position="26"/>
    </location>
</feature>
<dbReference type="RefSeq" id="WP_184884236.1">
    <property type="nucleotide sequence ID" value="NZ_BAAAHD010000017.1"/>
</dbReference>
<keyword evidence="7" id="KW-1185">Reference proteome</keyword>
<name>A0A7W7MYS2_9ACTN</name>
<keyword evidence="2" id="KW-0732">Signal</keyword>
<dbReference type="EMBL" id="BAAAHD010000017">
    <property type="protein sequence ID" value="GAA0556571.1"/>
    <property type="molecule type" value="Genomic_DNA"/>
</dbReference>
<reference evidence="4" key="3">
    <citation type="submission" date="2023-12" db="EMBL/GenBank/DDBJ databases">
        <authorList>
            <person name="Sun Q."/>
            <person name="Inoue M."/>
        </authorList>
    </citation>
    <scope>NUCLEOTIDE SEQUENCE</scope>
    <source>
        <strain evidence="4">JCM 10667</strain>
    </source>
</reference>
<dbReference type="Proteomes" id="UP001501427">
    <property type="component" value="Unassembled WGS sequence"/>
</dbReference>
<reference evidence="5 6" key="2">
    <citation type="submission" date="2020-08" db="EMBL/GenBank/DDBJ databases">
        <title>Sequencing the genomes of 1000 actinobacteria strains.</title>
        <authorList>
            <person name="Klenk H.-P."/>
        </authorList>
    </citation>
    <scope>NUCLEOTIDE SEQUENCE [LARGE SCALE GENOMIC DNA]</scope>
    <source>
        <strain evidence="5 6">DSM 44772</strain>
    </source>
</reference>
<protein>
    <submittedName>
        <fullName evidence="5">CubicO group peptidase (Beta-lactamase class C family)</fullName>
    </submittedName>
    <submittedName>
        <fullName evidence="4">Serine hydrolase</fullName>
    </submittedName>
</protein>
<dbReference type="AlphaFoldDB" id="A0A7W7MYS2"/>
<dbReference type="InterPro" id="IPR012338">
    <property type="entry name" value="Beta-lactam/transpept-like"/>
</dbReference>
<organism evidence="5 6">
    <name type="scientific">Actinomadura livida</name>
    <dbReference type="NCBI Taxonomy" id="79909"/>
    <lineage>
        <taxon>Bacteria</taxon>
        <taxon>Bacillati</taxon>
        <taxon>Actinomycetota</taxon>
        <taxon>Actinomycetes</taxon>
        <taxon>Streptosporangiales</taxon>
        <taxon>Thermomonosporaceae</taxon>
        <taxon>Actinomadura</taxon>
    </lineage>
</organism>
<dbReference type="Pfam" id="PF00144">
    <property type="entry name" value="Beta-lactamase"/>
    <property type="match status" value="1"/>
</dbReference>
<dbReference type="Proteomes" id="UP000549343">
    <property type="component" value="Unassembled WGS sequence"/>
</dbReference>
<keyword evidence="4" id="KW-0378">Hydrolase</keyword>